<name>A0A8X6R805_TRICX</name>
<proteinExistence type="predicted"/>
<dbReference type="Proteomes" id="UP000887159">
    <property type="component" value="Unassembled WGS sequence"/>
</dbReference>
<accession>A0A8X6R805</accession>
<dbReference type="AlphaFoldDB" id="A0A8X6R805"/>
<evidence type="ECO:0000313" key="2">
    <source>
        <dbReference type="EMBL" id="GFX90113.1"/>
    </source>
</evidence>
<organism evidence="2 3">
    <name type="scientific">Trichonephila clavipes</name>
    <name type="common">Golden silk orbweaver</name>
    <name type="synonym">Nephila clavipes</name>
    <dbReference type="NCBI Taxonomy" id="2585209"/>
    <lineage>
        <taxon>Eukaryota</taxon>
        <taxon>Metazoa</taxon>
        <taxon>Ecdysozoa</taxon>
        <taxon>Arthropoda</taxon>
        <taxon>Chelicerata</taxon>
        <taxon>Arachnida</taxon>
        <taxon>Araneae</taxon>
        <taxon>Araneomorphae</taxon>
        <taxon>Entelegynae</taxon>
        <taxon>Araneoidea</taxon>
        <taxon>Nephilidae</taxon>
        <taxon>Trichonephila</taxon>
    </lineage>
</organism>
<feature type="region of interest" description="Disordered" evidence="1">
    <location>
        <begin position="65"/>
        <end position="86"/>
    </location>
</feature>
<protein>
    <submittedName>
        <fullName evidence="2">Uncharacterized protein</fullName>
    </submittedName>
</protein>
<reference evidence="2" key="1">
    <citation type="submission" date="2020-08" db="EMBL/GenBank/DDBJ databases">
        <title>Multicomponent nature underlies the extraordinary mechanical properties of spider dragline silk.</title>
        <authorList>
            <person name="Kono N."/>
            <person name="Nakamura H."/>
            <person name="Mori M."/>
            <person name="Yoshida Y."/>
            <person name="Ohtoshi R."/>
            <person name="Malay A.D."/>
            <person name="Moran D.A.P."/>
            <person name="Tomita M."/>
            <person name="Numata K."/>
            <person name="Arakawa K."/>
        </authorList>
    </citation>
    <scope>NUCLEOTIDE SEQUENCE</scope>
</reference>
<sequence length="86" mass="9689">MTTNTGQDVSMSSLGHIVIRTRRINFKIHHMPLSSRFELLEDDAESRQAHHVITPEIIVGVNGQMQNHRGRDPSATGYYHPVPLTS</sequence>
<keyword evidence="3" id="KW-1185">Reference proteome</keyword>
<evidence type="ECO:0000313" key="3">
    <source>
        <dbReference type="Proteomes" id="UP000887159"/>
    </source>
</evidence>
<gene>
    <name evidence="2" type="ORF">TNCV_2420971</name>
</gene>
<dbReference type="EMBL" id="BMAU01021088">
    <property type="protein sequence ID" value="GFX90113.1"/>
    <property type="molecule type" value="Genomic_DNA"/>
</dbReference>
<evidence type="ECO:0000256" key="1">
    <source>
        <dbReference type="SAM" id="MobiDB-lite"/>
    </source>
</evidence>
<comment type="caution">
    <text evidence="2">The sequence shown here is derived from an EMBL/GenBank/DDBJ whole genome shotgun (WGS) entry which is preliminary data.</text>
</comment>